<name>A0A5C4W914_9ACTN</name>
<reference evidence="1 2" key="1">
    <citation type="submission" date="2019-10" db="EMBL/GenBank/DDBJ databases">
        <title>Nonomuraea sp. nov., isolated from Phyllanthus amarus.</title>
        <authorList>
            <person name="Klykleung N."/>
            <person name="Tanasupawat S."/>
        </authorList>
    </citation>
    <scope>NUCLEOTIDE SEQUENCE [LARGE SCALE GENOMIC DNA]</scope>
    <source>
        <strain evidence="1 2">PA1-10</strain>
    </source>
</reference>
<dbReference type="Proteomes" id="UP000312512">
    <property type="component" value="Unassembled WGS sequence"/>
</dbReference>
<keyword evidence="2" id="KW-1185">Reference proteome</keyword>
<organism evidence="1 2">
    <name type="scientific">Nonomuraea phyllanthi</name>
    <dbReference type="NCBI Taxonomy" id="2219224"/>
    <lineage>
        <taxon>Bacteria</taxon>
        <taxon>Bacillati</taxon>
        <taxon>Actinomycetota</taxon>
        <taxon>Actinomycetes</taxon>
        <taxon>Streptosporangiales</taxon>
        <taxon>Streptosporangiaceae</taxon>
        <taxon>Nonomuraea</taxon>
    </lineage>
</organism>
<dbReference type="AlphaFoldDB" id="A0A5C4W914"/>
<comment type="caution">
    <text evidence="1">The sequence shown here is derived from an EMBL/GenBank/DDBJ whole genome shotgun (WGS) entry which is preliminary data.</text>
</comment>
<gene>
    <name evidence="1" type="ORF">FH608_027405</name>
</gene>
<protein>
    <submittedName>
        <fullName evidence="1">DUF4190 domain-containing protein</fullName>
    </submittedName>
</protein>
<accession>A0A5C4W914</accession>
<proteinExistence type="predicted"/>
<evidence type="ECO:0000313" key="1">
    <source>
        <dbReference type="EMBL" id="KAB8192384.1"/>
    </source>
</evidence>
<dbReference type="EMBL" id="VDLX02000010">
    <property type="protein sequence ID" value="KAB8192384.1"/>
    <property type="molecule type" value="Genomic_DNA"/>
</dbReference>
<evidence type="ECO:0000313" key="2">
    <source>
        <dbReference type="Proteomes" id="UP000312512"/>
    </source>
</evidence>
<dbReference type="RefSeq" id="WP_139633454.1">
    <property type="nucleotide sequence ID" value="NZ_VDLX02000010.1"/>
</dbReference>
<sequence length="111" mass="11992">MCLLALCEFLYEAYAGRRAAALYPSHPGYTGHAPASFRYAGARWNGFAIASLALAMVCWPVSVVFAVLALRQVRETGERGAGLAWASLATTAAFFLFMCVVLVARSGWWAP</sequence>